<evidence type="ECO:0000313" key="11">
    <source>
        <dbReference type="Proteomes" id="UP000634476"/>
    </source>
</evidence>
<evidence type="ECO:0000259" key="9">
    <source>
        <dbReference type="PROSITE" id="PS52029"/>
    </source>
</evidence>
<dbReference type="PROSITE" id="PS52029">
    <property type="entry name" value="LD_TPASE"/>
    <property type="match status" value="1"/>
</dbReference>
<organism evidence="10 11">
    <name type="scientific">Planobispora takensis</name>
    <dbReference type="NCBI Taxonomy" id="1367882"/>
    <lineage>
        <taxon>Bacteria</taxon>
        <taxon>Bacillati</taxon>
        <taxon>Actinomycetota</taxon>
        <taxon>Actinomycetes</taxon>
        <taxon>Streptosporangiales</taxon>
        <taxon>Streptosporangiaceae</taxon>
        <taxon>Planobispora</taxon>
    </lineage>
</organism>
<keyword evidence="6 7" id="KW-0961">Cell wall biogenesis/degradation</keyword>
<dbReference type="InterPro" id="IPR038063">
    <property type="entry name" value="Transpep_catalytic_dom"/>
</dbReference>
<evidence type="ECO:0000256" key="6">
    <source>
        <dbReference type="ARBA" id="ARBA00023316"/>
    </source>
</evidence>
<feature type="domain" description="L,D-TPase catalytic" evidence="9">
    <location>
        <begin position="253"/>
        <end position="378"/>
    </location>
</feature>
<reference evidence="10" key="1">
    <citation type="submission" date="2021-01" db="EMBL/GenBank/DDBJ databases">
        <title>Whole genome shotgun sequence of Planobispora takensis NBRC 109077.</title>
        <authorList>
            <person name="Komaki H."/>
            <person name="Tamura T."/>
        </authorList>
    </citation>
    <scope>NUCLEOTIDE SEQUENCE</scope>
    <source>
        <strain evidence="10">NBRC 109077</strain>
    </source>
</reference>
<dbReference type="InterPro" id="IPR050979">
    <property type="entry name" value="LD-transpeptidase"/>
</dbReference>
<keyword evidence="5" id="KW-0012">Acyltransferase</keyword>
<evidence type="ECO:0000256" key="2">
    <source>
        <dbReference type="ARBA" id="ARBA00022679"/>
    </source>
</evidence>
<dbReference type="InterPro" id="IPR041280">
    <property type="entry name" value="Big_10"/>
</dbReference>
<protein>
    <recommendedName>
        <fullName evidence="9">L,D-TPase catalytic domain-containing protein</fullName>
    </recommendedName>
</protein>
<evidence type="ECO:0000256" key="3">
    <source>
        <dbReference type="ARBA" id="ARBA00022960"/>
    </source>
</evidence>
<dbReference type="EMBL" id="BOOK01000057">
    <property type="protein sequence ID" value="GII04870.1"/>
    <property type="molecule type" value="Genomic_DNA"/>
</dbReference>
<dbReference type="GO" id="GO:0071555">
    <property type="term" value="P:cell wall organization"/>
    <property type="evidence" value="ECO:0007669"/>
    <property type="project" value="UniProtKB-UniRule"/>
</dbReference>
<feature type="active site" description="Nucleophile" evidence="7">
    <location>
        <position position="354"/>
    </location>
</feature>
<dbReference type="AlphaFoldDB" id="A0A8J3WX49"/>
<evidence type="ECO:0000256" key="8">
    <source>
        <dbReference type="SAM" id="MobiDB-lite"/>
    </source>
</evidence>
<feature type="active site" description="Proton donor/acceptor" evidence="7">
    <location>
        <position position="337"/>
    </location>
</feature>
<dbReference type="GO" id="GO:0008360">
    <property type="term" value="P:regulation of cell shape"/>
    <property type="evidence" value="ECO:0007669"/>
    <property type="project" value="UniProtKB-UniRule"/>
</dbReference>
<dbReference type="Gene3D" id="2.40.440.10">
    <property type="entry name" value="L,D-transpeptidase catalytic domain-like"/>
    <property type="match status" value="1"/>
</dbReference>
<dbReference type="Pfam" id="PF17964">
    <property type="entry name" value="Big_10"/>
    <property type="match status" value="1"/>
</dbReference>
<dbReference type="Pfam" id="PF03734">
    <property type="entry name" value="YkuD"/>
    <property type="match status" value="1"/>
</dbReference>
<dbReference type="GO" id="GO:0018104">
    <property type="term" value="P:peptidoglycan-protein cross-linking"/>
    <property type="evidence" value="ECO:0007669"/>
    <property type="project" value="TreeGrafter"/>
</dbReference>
<evidence type="ECO:0000313" key="10">
    <source>
        <dbReference type="EMBL" id="GII04870.1"/>
    </source>
</evidence>
<keyword evidence="3 7" id="KW-0133">Cell shape</keyword>
<evidence type="ECO:0000256" key="1">
    <source>
        <dbReference type="ARBA" id="ARBA00004752"/>
    </source>
</evidence>
<name>A0A8J3WX49_9ACTN</name>
<comment type="caution">
    <text evidence="10">The sequence shown here is derived from an EMBL/GenBank/DDBJ whole genome shotgun (WGS) entry which is preliminary data.</text>
</comment>
<evidence type="ECO:0000256" key="5">
    <source>
        <dbReference type="ARBA" id="ARBA00023315"/>
    </source>
</evidence>
<keyword evidence="2" id="KW-0808">Transferase</keyword>
<dbReference type="SUPFAM" id="SSF141523">
    <property type="entry name" value="L,D-transpeptidase catalytic domain-like"/>
    <property type="match status" value="1"/>
</dbReference>
<accession>A0A8J3WX49</accession>
<dbReference type="Proteomes" id="UP000634476">
    <property type="component" value="Unassembled WGS sequence"/>
</dbReference>
<dbReference type="InterPro" id="IPR005490">
    <property type="entry name" value="LD_TPept_cat_dom"/>
</dbReference>
<dbReference type="PANTHER" id="PTHR30582">
    <property type="entry name" value="L,D-TRANSPEPTIDASE"/>
    <property type="match status" value="1"/>
</dbReference>
<dbReference type="Gene3D" id="2.60.40.3710">
    <property type="match status" value="1"/>
</dbReference>
<dbReference type="GO" id="GO:0016746">
    <property type="term" value="F:acyltransferase activity"/>
    <property type="evidence" value="ECO:0007669"/>
    <property type="project" value="UniProtKB-KW"/>
</dbReference>
<keyword evidence="4 7" id="KW-0573">Peptidoglycan synthesis</keyword>
<dbReference type="Gene3D" id="2.60.40.3780">
    <property type="match status" value="1"/>
</dbReference>
<gene>
    <name evidence="10" type="ORF">Pta02_68780</name>
</gene>
<dbReference type="GO" id="GO:0005576">
    <property type="term" value="C:extracellular region"/>
    <property type="evidence" value="ECO:0007669"/>
    <property type="project" value="TreeGrafter"/>
</dbReference>
<evidence type="ECO:0000256" key="4">
    <source>
        <dbReference type="ARBA" id="ARBA00022984"/>
    </source>
</evidence>
<dbReference type="CDD" id="cd16913">
    <property type="entry name" value="YkuD_like"/>
    <property type="match status" value="1"/>
</dbReference>
<dbReference type="PANTHER" id="PTHR30582:SF2">
    <property type="entry name" value="L,D-TRANSPEPTIDASE YCIB-RELATED"/>
    <property type="match status" value="1"/>
</dbReference>
<proteinExistence type="predicted"/>
<keyword evidence="11" id="KW-1185">Reference proteome</keyword>
<feature type="region of interest" description="Disordered" evidence="8">
    <location>
        <begin position="34"/>
        <end position="74"/>
    </location>
</feature>
<evidence type="ECO:0000256" key="7">
    <source>
        <dbReference type="PROSITE-ProRule" id="PRU01373"/>
    </source>
</evidence>
<dbReference type="GO" id="GO:0071972">
    <property type="term" value="F:peptidoglycan L,D-transpeptidase activity"/>
    <property type="evidence" value="ECO:0007669"/>
    <property type="project" value="TreeGrafter"/>
</dbReference>
<sequence length="412" mass="44274">MGESFVLNVESRRLRMPVAGLAVAVTALLTASCSDEPAGTPSAANGEPGKQAQSAPAAPVIKISPTEGSSTVRPDKKVVVTADGGPLEQVTVESGGEEVEGDFDAGRTKWVSKAPLKPASDYTVSATAAGGTTASSSFTTLKPEIELAVADVTPAVKGEKVGVGAPIIVTFNNPIPSKAGKANVEEALEVTSEKPAVGAWRWIDDKTVIYRTRKYWKAHQKVTFTAHLEGVQGAKNMYGVEDFTKTINIGASQISYIDTRKHTMIVKRDGKVAKKMLISAGMATTRAYTTTSGVHLTMGKSNPERMISPGFEKGHPEYYDVMINHAVRFSNSGEYVHAKNNVWAQGRRNVSHGCINARPDQAKWFYDIAQRGDVVIIKGTDREVEWNNGWSYWQLSFKEWKKGSALAAGASG</sequence>
<dbReference type="UniPathway" id="UPA00219"/>
<comment type="pathway">
    <text evidence="1 7">Cell wall biogenesis; peptidoglycan biosynthesis.</text>
</comment>